<evidence type="ECO:0000313" key="19">
    <source>
        <dbReference type="Proteomes" id="UP000199045"/>
    </source>
</evidence>
<evidence type="ECO:0000256" key="4">
    <source>
        <dbReference type="ARBA" id="ARBA00022452"/>
    </source>
</evidence>
<keyword evidence="14" id="KW-0449">Lipoprotein</keyword>
<keyword evidence="4" id="KW-1134">Transmembrane beta strand</keyword>
<dbReference type="InterPro" id="IPR054765">
    <property type="entry name" value="SLBB_dom"/>
</dbReference>
<keyword evidence="7" id="KW-0732">Signal</keyword>
<dbReference type="EMBL" id="FNBN01000002">
    <property type="protein sequence ID" value="SDF66053.1"/>
    <property type="molecule type" value="Genomic_DNA"/>
</dbReference>
<keyword evidence="6 15" id="KW-0812">Transmembrane</keyword>
<evidence type="ECO:0000256" key="2">
    <source>
        <dbReference type="ARBA" id="ARBA00009450"/>
    </source>
</evidence>
<gene>
    <name evidence="18" type="ORF">SAMN04488121_102580</name>
</gene>
<keyword evidence="12" id="KW-0564">Palmitate</keyword>
<dbReference type="Pfam" id="PF22461">
    <property type="entry name" value="SLBB_2"/>
    <property type="match status" value="1"/>
</dbReference>
<keyword evidence="5" id="KW-0762">Sugar transport</keyword>
<feature type="domain" description="SLBB" evidence="17">
    <location>
        <begin position="168"/>
        <end position="247"/>
    </location>
</feature>
<protein>
    <submittedName>
        <fullName evidence="18">Polysaccharide export outer membrane protein</fullName>
    </submittedName>
</protein>
<keyword evidence="13" id="KW-0998">Cell outer membrane</keyword>
<evidence type="ECO:0000256" key="9">
    <source>
        <dbReference type="ARBA" id="ARBA00023065"/>
    </source>
</evidence>
<feature type="domain" description="Polysaccharide export protein N-terminal" evidence="16">
    <location>
        <begin position="61"/>
        <end position="163"/>
    </location>
</feature>
<keyword evidence="8" id="KW-0625">Polysaccharide transport</keyword>
<dbReference type="PANTHER" id="PTHR33619">
    <property type="entry name" value="POLYSACCHARIDE EXPORT PROTEIN GFCE-RELATED"/>
    <property type="match status" value="1"/>
</dbReference>
<keyword evidence="10" id="KW-0626">Porin</keyword>
<dbReference type="PANTHER" id="PTHR33619:SF3">
    <property type="entry name" value="POLYSACCHARIDE EXPORT PROTEIN GFCE-RELATED"/>
    <property type="match status" value="1"/>
</dbReference>
<dbReference type="GO" id="GO:0006811">
    <property type="term" value="P:monoatomic ion transport"/>
    <property type="evidence" value="ECO:0007669"/>
    <property type="project" value="UniProtKB-KW"/>
</dbReference>
<dbReference type="InterPro" id="IPR049712">
    <property type="entry name" value="Poly_export"/>
</dbReference>
<dbReference type="GO" id="GO:0009279">
    <property type="term" value="C:cell outer membrane"/>
    <property type="evidence" value="ECO:0007669"/>
    <property type="project" value="UniProtKB-SubCell"/>
</dbReference>
<evidence type="ECO:0000256" key="13">
    <source>
        <dbReference type="ARBA" id="ARBA00023237"/>
    </source>
</evidence>
<evidence type="ECO:0000256" key="8">
    <source>
        <dbReference type="ARBA" id="ARBA00023047"/>
    </source>
</evidence>
<organism evidence="18 19">
    <name type="scientific">Chitinophaga filiformis</name>
    <name type="common">Myxococcus filiformis</name>
    <name type="synonym">Flexibacter filiformis</name>
    <dbReference type="NCBI Taxonomy" id="104663"/>
    <lineage>
        <taxon>Bacteria</taxon>
        <taxon>Pseudomonadati</taxon>
        <taxon>Bacteroidota</taxon>
        <taxon>Chitinophagia</taxon>
        <taxon>Chitinophagales</taxon>
        <taxon>Chitinophagaceae</taxon>
        <taxon>Chitinophaga</taxon>
    </lineage>
</organism>
<evidence type="ECO:0000259" key="17">
    <source>
        <dbReference type="Pfam" id="PF22461"/>
    </source>
</evidence>
<evidence type="ECO:0000256" key="7">
    <source>
        <dbReference type="ARBA" id="ARBA00022729"/>
    </source>
</evidence>
<comment type="subcellular location">
    <subcellularLocation>
        <location evidence="1">Cell outer membrane</location>
        <topology evidence="1">Multi-pass membrane protein</topology>
    </subcellularLocation>
</comment>
<evidence type="ECO:0000256" key="5">
    <source>
        <dbReference type="ARBA" id="ARBA00022597"/>
    </source>
</evidence>
<reference evidence="18 19" key="1">
    <citation type="submission" date="2016-10" db="EMBL/GenBank/DDBJ databases">
        <authorList>
            <person name="de Groot N.N."/>
        </authorList>
    </citation>
    <scope>NUCLEOTIDE SEQUENCE [LARGE SCALE GENOMIC DNA]</scope>
    <source>
        <strain evidence="18 19">DSM 527</strain>
    </source>
</reference>
<name>A0A1G7MW79_CHIFI</name>
<accession>A0A1G7MW79</accession>
<dbReference type="STRING" id="104663.SAMN04488121_102580"/>
<proteinExistence type="inferred from homology"/>
<dbReference type="AlphaFoldDB" id="A0A1G7MW79"/>
<dbReference type="Gene3D" id="3.10.560.10">
    <property type="entry name" value="Outer membrane lipoprotein wza domain like"/>
    <property type="match status" value="2"/>
</dbReference>
<dbReference type="Pfam" id="PF02563">
    <property type="entry name" value="Poly_export"/>
    <property type="match status" value="1"/>
</dbReference>
<dbReference type="GO" id="GO:0046930">
    <property type="term" value="C:pore complex"/>
    <property type="evidence" value="ECO:0007669"/>
    <property type="project" value="UniProtKB-KW"/>
</dbReference>
<feature type="transmembrane region" description="Helical" evidence="15">
    <location>
        <begin position="14"/>
        <end position="31"/>
    </location>
</feature>
<keyword evidence="9" id="KW-0406">Ion transport</keyword>
<keyword evidence="11 15" id="KW-0472">Membrane</keyword>
<dbReference type="Proteomes" id="UP000199045">
    <property type="component" value="Unassembled WGS sequence"/>
</dbReference>
<dbReference type="InterPro" id="IPR003715">
    <property type="entry name" value="Poly_export_N"/>
</dbReference>
<evidence type="ECO:0000256" key="14">
    <source>
        <dbReference type="ARBA" id="ARBA00023288"/>
    </source>
</evidence>
<evidence type="ECO:0000256" key="6">
    <source>
        <dbReference type="ARBA" id="ARBA00022692"/>
    </source>
</evidence>
<dbReference type="GO" id="GO:0015288">
    <property type="term" value="F:porin activity"/>
    <property type="evidence" value="ECO:0007669"/>
    <property type="project" value="UniProtKB-KW"/>
</dbReference>
<sequence length="284" mass="31122">MTIINRGSRTTKPGVYLLLLMAGVMSLYFTSCSTPKNIGYFKDIPDSVRKTAIDQATFYTPTIQPDDILQVSIQTLDPSATALLNQQNTATWPVNGNPLGAGSTPASPGGGASISGYLVDKDGYVMLPLIGKVFVKGKTTDAVRDEVRTKAAEYYKDPVVNVRFVNFKITVLGEVTKPASYIMPNEKVSILDALGMAGDLTIYGRRENILLIRDAGNKKEFVRFNINDSKMFTSPYFYLRQGDVVYVEPNKAKIASTDVARTRNFTIAVSLLSLLVVLATRIKL</sequence>
<keyword evidence="3" id="KW-0813">Transport</keyword>
<evidence type="ECO:0000256" key="10">
    <source>
        <dbReference type="ARBA" id="ARBA00023114"/>
    </source>
</evidence>
<evidence type="ECO:0000313" key="18">
    <source>
        <dbReference type="EMBL" id="SDF66053.1"/>
    </source>
</evidence>
<evidence type="ECO:0000256" key="11">
    <source>
        <dbReference type="ARBA" id="ARBA00023136"/>
    </source>
</evidence>
<comment type="similarity">
    <text evidence="2">Belongs to the BexD/CtrA/VexA family.</text>
</comment>
<dbReference type="GO" id="GO:0015159">
    <property type="term" value="F:polysaccharide transmembrane transporter activity"/>
    <property type="evidence" value="ECO:0007669"/>
    <property type="project" value="InterPro"/>
</dbReference>
<evidence type="ECO:0000256" key="1">
    <source>
        <dbReference type="ARBA" id="ARBA00004571"/>
    </source>
</evidence>
<evidence type="ECO:0000259" key="16">
    <source>
        <dbReference type="Pfam" id="PF02563"/>
    </source>
</evidence>
<dbReference type="Gene3D" id="3.30.1950.10">
    <property type="entry name" value="wza like domain"/>
    <property type="match status" value="1"/>
</dbReference>
<evidence type="ECO:0000256" key="3">
    <source>
        <dbReference type="ARBA" id="ARBA00022448"/>
    </source>
</evidence>
<evidence type="ECO:0000256" key="12">
    <source>
        <dbReference type="ARBA" id="ARBA00023139"/>
    </source>
</evidence>
<keyword evidence="15" id="KW-1133">Transmembrane helix</keyword>
<dbReference type="OrthoDB" id="662756at2"/>
<evidence type="ECO:0000256" key="15">
    <source>
        <dbReference type="SAM" id="Phobius"/>
    </source>
</evidence>